<dbReference type="Proteomes" id="UP001489333">
    <property type="component" value="Unassembled WGS sequence"/>
</dbReference>
<dbReference type="InterPro" id="IPR017429">
    <property type="entry name" value="Suppressor_of_fused_bac"/>
</dbReference>
<organism evidence="2 3">
    <name type="scientific">Shewanella vaxholmensis</name>
    <dbReference type="NCBI Taxonomy" id="3063535"/>
    <lineage>
        <taxon>Bacteria</taxon>
        <taxon>Pseudomonadati</taxon>
        <taxon>Pseudomonadota</taxon>
        <taxon>Gammaproteobacteria</taxon>
        <taxon>Alteromonadales</taxon>
        <taxon>Shewanellaceae</taxon>
        <taxon>Shewanella</taxon>
    </lineage>
</organism>
<proteinExistence type="predicted"/>
<name>A0ABU9URW1_9GAMM</name>
<dbReference type="RefSeq" id="WP_300477076.1">
    <property type="nucleotide sequence ID" value="NZ_JAUOEV010000023.1"/>
</dbReference>
<dbReference type="PIRSF" id="PIRSF038192">
    <property type="entry name" value="Txn_reg_BtrU_prd"/>
    <property type="match status" value="1"/>
</dbReference>
<dbReference type="EMBL" id="JBCHKU010000012">
    <property type="protein sequence ID" value="MEM6248974.1"/>
    <property type="molecule type" value="Genomic_DNA"/>
</dbReference>
<dbReference type="PANTHER" id="PTHR10928">
    <property type="entry name" value="SUPPRESSOR OF FUSED"/>
    <property type="match status" value="1"/>
</dbReference>
<evidence type="ECO:0000313" key="3">
    <source>
        <dbReference type="Proteomes" id="UP001489333"/>
    </source>
</evidence>
<dbReference type="Pfam" id="PF05076">
    <property type="entry name" value="SUFU"/>
    <property type="match status" value="1"/>
</dbReference>
<dbReference type="SUPFAM" id="SSF103359">
    <property type="entry name" value="Suppressor of Fused, N-terminal domain"/>
    <property type="match status" value="1"/>
</dbReference>
<comment type="caution">
    <text evidence="2">The sequence shown here is derived from an EMBL/GenBank/DDBJ whole genome shotgun (WGS) entry which is preliminary data.</text>
</comment>
<reference evidence="2 3" key="1">
    <citation type="submission" date="2024-04" db="EMBL/GenBank/DDBJ databases">
        <title>Novel Shewanella species isolated from Baltic Sea sediments.</title>
        <authorList>
            <person name="Martin-Rodriguez A.J."/>
            <person name="Fernandez-Juarez V."/>
            <person name="Valeriano V.D."/>
            <person name="Mihindukulasooriya I."/>
            <person name="Ceresnova L."/>
            <person name="Joffre E."/>
            <person name="Jensie-Markopoulos S."/>
            <person name="Moore E.R.B."/>
            <person name="Sjoling A."/>
        </authorList>
    </citation>
    <scope>NUCLEOTIDE SEQUENCE [LARGE SCALE GENOMIC DNA]</scope>
    <source>
        <strain evidence="2 3">VAX-SP0-0CM-1</strain>
    </source>
</reference>
<dbReference type="InterPro" id="IPR007768">
    <property type="entry name" value="Suppressor_of_fused"/>
</dbReference>
<feature type="domain" description="Suppressor of fused-like" evidence="1">
    <location>
        <begin position="50"/>
        <end position="172"/>
    </location>
</feature>
<protein>
    <submittedName>
        <fullName evidence="2">Suppressor of fused domain protein</fullName>
    </submittedName>
</protein>
<keyword evidence="3" id="KW-1185">Reference proteome</keyword>
<evidence type="ECO:0000259" key="1">
    <source>
        <dbReference type="Pfam" id="PF05076"/>
    </source>
</evidence>
<dbReference type="InterPro" id="IPR037181">
    <property type="entry name" value="SUFU_N"/>
</dbReference>
<dbReference type="InterPro" id="IPR020941">
    <property type="entry name" value="SUFU-like_domain"/>
</dbReference>
<dbReference type="PANTHER" id="PTHR10928:SF2">
    <property type="entry name" value="SUPPRESSOR OF FUSED HOMOLOG"/>
    <property type="match status" value="1"/>
</dbReference>
<sequence length="321" mass="36699">MQEMIKNVYGDTTAVEFKPEIPFDLGGDQPLDCISAYHITEPVSHWLYVTEGFKQFGFELTFRLKSNDETAPEWPISMLNGLATYVFTQERHLTVGEMIDFKRPLVNQPDCFLTTLMMTAEPKLKSADESVKILQIVPITPDEAMAAKGWLTEKFLKLIEIQIKDGLTDLRRFSLLIQDNIANAIARGRDKDGSDTDSVPSSKIYFNISEPRKARVEFDALAGFHLLSVMPGRIPHEKELHIISPEHNITFIPSDEGMVKGVNDTWVEVYMTPGMYREFYENLEVKRKKFYLSGFDGIEFAVNDTYLRDHEGSISGVQQWR</sequence>
<gene>
    <name evidence="2" type="ORF">AAGS29_10240</name>
</gene>
<accession>A0ABU9URW1</accession>
<evidence type="ECO:0000313" key="2">
    <source>
        <dbReference type="EMBL" id="MEM6248974.1"/>
    </source>
</evidence>